<evidence type="ECO:0000313" key="4">
    <source>
        <dbReference type="Proteomes" id="UP001056201"/>
    </source>
</evidence>
<proteinExistence type="predicted"/>
<gene>
    <name evidence="3" type="ORF">MW290_05695</name>
</gene>
<dbReference type="EMBL" id="CP097635">
    <property type="protein sequence ID" value="URI08073.1"/>
    <property type="molecule type" value="Genomic_DNA"/>
</dbReference>
<feature type="compositionally biased region" description="Low complexity" evidence="1">
    <location>
        <begin position="71"/>
        <end position="90"/>
    </location>
</feature>
<organism evidence="3 4">
    <name type="scientific">Aquincola tertiaricarbonis</name>
    <dbReference type="NCBI Taxonomy" id="391953"/>
    <lineage>
        <taxon>Bacteria</taxon>
        <taxon>Pseudomonadati</taxon>
        <taxon>Pseudomonadota</taxon>
        <taxon>Betaproteobacteria</taxon>
        <taxon>Burkholderiales</taxon>
        <taxon>Sphaerotilaceae</taxon>
        <taxon>Aquincola</taxon>
    </lineage>
</organism>
<name>A0ABY4S8M2_AQUTE</name>
<keyword evidence="2" id="KW-0732">Signal</keyword>
<reference evidence="3" key="1">
    <citation type="submission" date="2022-05" db="EMBL/GenBank/DDBJ databases">
        <title>An RpoN-dependent PEP-CTERM gene is involved in floc formation of an Aquincola tertiaricarbonis strain.</title>
        <authorList>
            <person name="Qiu D."/>
            <person name="Xia M."/>
        </authorList>
    </citation>
    <scope>NUCLEOTIDE SEQUENCE</scope>
    <source>
        <strain evidence="3">RN12</strain>
    </source>
</reference>
<accession>A0ABY4S8M2</accession>
<feature type="signal peptide" evidence="2">
    <location>
        <begin position="1"/>
        <end position="29"/>
    </location>
</feature>
<protein>
    <submittedName>
        <fullName evidence="3">Uncharacterized protein</fullName>
    </submittedName>
</protein>
<feature type="compositionally biased region" description="Low complexity" evidence="1">
    <location>
        <begin position="29"/>
        <end position="41"/>
    </location>
</feature>
<evidence type="ECO:0000256" key="1">
    <source>
        <dbReference type="SAM" id="MobiDB-lite"/>
    </source>
</evidence>
<feature type="region of interest" description="Disordered" evidence="1">
    <location>
        <begin position="29"/>
        <end position="90"/>
    </location>
</feature>
<evidence type="ECO:0000256" key="2">
    <source>
        <dbReference type="SAM" id="SignalP"/>
    </source>
</evidence>
<keyword evidence="4" id="KW-1185">Reference proteome</keyword>
<evidence type="ECO:0000313" key="3">
    <source>
        <dbReference type="EMBL" id="URI08073.1"/>
    </source>
</evidence>
<feature type="chain" id="PRO_5045778896" evidence="2">
    <location>
        <begin position="30"/>
        <end position="90"/>
    </location>
</feature>
<sequence>MHRSARSTAALPALLAAWLLAGATGLAVAQTSPAPAASSASMPGTQGNKAARPPVAEEAAKSGVATKKPAKAGAQSGPASAPGMGAAASR</sequence>
<dbReference type="Proteomes" id="UP001056201">
    <property type="component" value="Chromosome 1"/>
</dbReference>
<dbReference type="RefSeq" id="WP_250196295.1">
    <property type="nucleotide sequence ID" value="NZ_CP097635.1"/>
</dbReference>